<dbReference type="EMBL" id="BSCH01000001">
    <property type="protein sequence ID" value="GLG88799.1"/>
    <property type="molecule type" value="Genomic_DNA"/>
</dbReference>
<feature type="short sequence motif" description="HXTX 1" evidence="2">
    <location>
        <begin position="40"/>
        <end position="43"/>
    </location>
</feature>
<keyword evidence="5" id="KW-1185">Reference proteome</keyword>
<evidence type="ECO:0000313" key="4">
    <source>
        <dbReference type="EMBL" id="GLG88799.1"/>
    </source>
</evidence>
<reference evidence="4" key="3">
    <citation type="submission" date="2022-11" db="EMBL/GenBank/DDBJ databases">
        <title>Draft genome sequence of Sellimonas catena strain 18CBH55.</title>
        <authorList>
            <person name="Atsushi H."/>
            <person name="Moriya O."/>
            <person name="Mitsuo S."/>
        </authorList>
    </citation>
    <scope>NUCLEOTIDE SEQUENCE</scope>
    <source>
        <strain evidence="4">18CBH55</strain>
    </source>
</reference>
<dbReference type="EMBL" id="BSBO01000013">
    <property type="protein sequence ID" value="GLG04340.1"/>
    <property type="molecule type" value="Genomic_DNA"/>
</dbReference>
<dbReference type="Gene3D" id="3.90.1140.10">
    <property type="entry name" value="Cyclic phosphodiesterase"/>
    <property type="match status" value="1"/>
</dbReference>
<dbReference type="Pfam" id="PF13563">
    <property type="entry name" value="2_5_RNA_ligase2"/>
    <property type="match status" value="1"/>
</dbReference>
<reference evidence="3" key="1">
    <citation type="submission" date="2022-11" db="EMBL/GenBank/DDBJ databases">
        <title>Draft genome sequence of Sellimonas catena strain 12EGH17.</title>
        <authorList>
            <person name="Hisatomi A."/>
            <person name="Ohkuma M."/>
            <person name="Sakamoto M."/>
        </authorList>
    </citation>
    <scope>NUCLEOTIDE SEQUENCE</scope>
    <source>
        <strain evidence="3">12EGH17</strain>
    </source>
</reference>
<dbReference type="AlphaFoldDB" id="A0A9W6C806"/>
<proteinExistence type="inferred from homology"/>
<keyword evidence="1 2" id="KW-0378">Hydrolase</keyword>
<comment type="similarity">
    <text evidence="2">Belongs to the 2H phosphoesterase superfamily. ThpR family.</text>
</comment>
<dbReference type="Proteomes" id="UP001145094">
    <property type="component" value="Unassembled WGS sequence"/>
</dbReference>
<protein>
    <recommendedName>
        <fullName evidence="2">RNA 2',3'-cyclic phosphodiesterase</fullName>
        <shortName evidence="2">RNA 2',3'-CPDase</shortName>
        <ecNumber evidence="2">3.1.4.58</ecNumber>
    </recommendedName>
</protein>
<sequence>MRLFIAIQLSEDMKRALTACMNDLKKQGVTGNYVPAQNLHLTLAFIGEYDKPERIKDAINSIPLPRLRLKLSEKGKFGDLLWAGIQENQKLNTYVKDLRAALKEAGIPYAHDKFIPHITLIRKSASKETYQVHLRKVEMNVERVVLMKSERKNGKMVYREI</sequence>
<gene>
    <name evidence="3" type="ORF">Selli1_15140</name>
    <name evidence="4" type="ORF">Selli2_02250</name>
</gene>
<comment type="caution">
    <text evidence="3">The sequence shown here is derived from an EMBL/GenBank/DDBJ whole genome shotgun (WGS) entry which is preliminary data.</text>
</comment>
<evidence type="ECO:0000256" key="1">
    <source>
        <dbReference type="ARBA" id="ARBA00022801"/>
    </source>
</evidence>
<dbReference type="EC" id="3.1.4.58" evidence="2"/>
<dbReference type="PANTHER" id="PTHR35561">
    <property type="entry name" value="RNA 2',3'-CYCLIC PHOSPHODIESTERASE"/>
    <property type="match status" value="1"/>
</dbReference>
<feature type="active site" description="Proton acceptor" evidence="2">
    <location>
        <position position="117"/>
    </location>
</feature>
<organism evidence="3 5">
    <name type="scientific">Sellimonas catena</name>
    <dbReference type="NCBI Taxonomy" id="2994035"/>
    <lineage>
        <taxon>Bacteria</taxon>
        <taxon>Bacillati</taxon>
        <taxon>Bacillota</taxon>
        <taxon>Clostridia</taxon>
        <taxon>Lachnospirales</taxon>
        <taxon>Lachnospiraceae</taxon>
        <taxon>Sellimonas</taxon>
    </lineage>
</organism>
<name>A0A9W6C806_9FIRM</name>
<dbReference type="HAMAP" id="MF_01940">
    <property type="entry name" value="RNA_CPDase"/>
    <property type="match status" value="1"/>
</dbReference>
<comment type="function">
    <text evidence="2">Hydrolyzes RNA 2',3'-cyclic phosphodiester to an RNA 2'-phosphomonoester.</text>
</comment>
<evidence type="ECO:0000313" key="5">
    <source>
        <dbReference type="Proteomes" id="UP001145145"/>
    </source>
</evidence>
<dbReference type="InterPro" id="IPR004175">
    <property type="entry name" value="RNA_CPDase"/>
</dbReference>
<dbReference type="NCBIfam" id="TIGR02258">
    <property type="entry name" value="2_5_ligase"/>
    <property type="match status" value="1"/>
</dbReference>
<dbReference type="RefSeq" id="WP_087252214.1">
    <property type="nucleotide sequence ID" value="NZ_BSBO01000013.1"/>
</dbReference>
<accession>A0A9W6C806</accession>
<dbReference type="PANTHER" id="PTHR35561:SF1">
    <property type="entry name" value="RNA 2',3'-CYCLIC PHOSPHODIESTERASE"/>
    <property type="match status" value="1"/>
</dbReference>
<feature type="active site" description="Proton donor" evidence="2">
    <location>
        <position position="40"/>
    </location>
</feature>
<reference evidence="3 5" key="5">
    <citation type="journal article" date="2023" name="Int. J. Syst. Evol. Microbiol.">
        <title>Sellimonas catena sp. nov., isolated from human faeces.</title>
        <authorList>
            <person name="Hisatomi A."/>
            <person name="Ohkuma M."/>
            <person name="Sakamoto M."/>
        </authorList>
    </citation>
    <scope>NUCLEOTIDE SEQUENCE [LARGE SCALE GENOMIC DNA]</scope>
    <source>
        <strain evidence="3 5">12EGH17</strain>
        <strain evidence="4">18CBH55</strain>
    </source>
</reference>
<dbReference type="GO" id="GO:0004113">
    <property type="term" value="F:2',3'-cyclic-nucleotide 3'-phosphodiesterase activity"/>
    <property type="evidence" value="ECO:0007669"/>
    <property type="project" value="InterPro"/>
</dbReference>
<evidence type="ECO:0000256" key="2">
    <source>
        <dbReference type="HAMAP-Rule" id="MF_01940"/>
    </source>
</evidence>
<reference evidence="4" key="4">
    <citation type="submission" date="2022-11" db="EMBL/GenBank/DDBJ databases">
        <title>Draft genome sequence of Sellimonas catena strain 18CBH55.</title>
        <authorList>
            <person name="Hisatomi A."/>
            <person name="Ohkuma M."/>
            <person name="Sakamoto M."/>
        </authorList>
    </citation>
    <scope>NUCLEOTIDE SEQUENCE</scope>
    <source>
        <strain evidence="4">18CBH55</strain>
    </source>
</reference>
<evidence type="ECO:0000313" key="3">
    <source>
        <dbReference type="EMBL" id="GLG04340.1"/>
    </source>
</evidence>
<dbReference type="Proteomes" id="UP001145145">
    <property type="component" value="Unassembled WGS sequence"/>
</dbReference>
<dbReference type="GO" id="GO:0008664">
    <property type="term" value="F:RNA 2',3'-cyclic 3'-phosphodiesterase activity"/>
    <property type="evidence" value="ECO:0007669"/>
    <property type="project" value="UniProtKB-EC"/>
</dbReference>
<comment type="catalytic activity">
    <reaction evidence="2">
        <text>a 3'-end 2',3'-cyclophospho-ribonucleotide-RNA + H2O = a 3'-end 2'-phospho-ribonucleotide-RNA + H(+)</text>
        <dbReference type="Rhea" id="RHEA:11828"/>
        <dbReference type="Rhea" id="RHEA-COMP:10464"/>
        <dbReference type="Rhea" id="RHEA-COMP:17353"/>
        <dbReference type="ChEBI" id="CHEBI:15377"/>
        <dbReference type="ChEBI" id="CHEBI:15378"/>
        <dbReference type="ChEBI" id="CHEBI:83064"/>
        <dbReference type="ChEBI" id="CHEBI:173113"/>
        <dbReference type="EC" id="3.1.4.58"/>
    </reaction>
</comment>
<reference evidence="3" key="2">
    <citation type="submission" date="2022-11" db="EMBL/GenBank/DDBJ databases">
        <title>Draft genome sequence of Sellimonas catena strain 12EGH17.</title>
        <authorList>
            <person name="Atsushi H."/>
            <person name="Moriya O."/>
            <person name="Mitsuo S."/>
        </authorList>
    </citation>
    <scope>NUCLEOTIDE SEQUENCE</scope>
    <source>
        <strain evidence="3">12EGH17</strain>
    </source>
</reference>
<feature type="short sequence motif" description="HXTX 2" evidence="2">
    <location>
        <begin position="117"/>
        <end position="120"/>
    </location>
</feature>
<dbReference type="SUPFAM" id="SSF55144">
    <property type="entry name" value="LigT-like"/>
    <property type="match status" value="1"/>
</dbReference>
<dbReference type="InterPro" id="IPR009097">
    <property type="entry name" value="Cyclic_Pdiesterase"/>
</dbReference>